<comment type="caution">
    <text evidence="9">Lacks conserved residue(s) required for the propagation of feature annotation.</text>
</comment>
<dbReference type="PANTHER" id="PTHR21342:SF1">
    <property type="entry name" value="PHOSPHOPANTETHEINE ADENYLYLTRANSFERASE"/>
    <property type="match status" value="1"/>
</dbReference>
<dbReference type="CDD" id="cd02163">
    <property type="entry name" value="PPAT"/>
    <property type="match status" value="1"/>
</dbReference>
<comment type="subcellular location">
    <subcellularLocation>
        <location evidence="9">Cytoplasm</location>
    </subcellularLocation>
</comment>
<dbReference type="PANTHER" id="PTHR21342">
    <property type="entry name" value="PHOSPHOPANTETHEINE ADENYLYLTRANSFERASE"/>
    <property type="match status" value="1"/>
</dbReference>
<dbReference type="SUPFAM" id="SSF52374">
    <property type="entry name" value="Nucleotidylyl transferase"/>
    <property type="match status" value="1"/>
</dbReference>
<dbReference type="Gene3D" id="3.40.50.620">
    <property type="entry name" value="HUPs"/>
    <property type="match status" value="1"/>
</dbReference>
<reference evidence="11 12" key="1">
    <citation type="journal article" date="2016" name="Genome Announc.">
        <title>Draft Genome Sequence of the Anaerobic Ammonium-Oxidizing Bacterium 'Candidatus Brocadia sp. 40'.</title>
        <authorList>
            <person name="Ali M."/>
            <person name="Haroon M.F."/>
            <person name="Narita Y."/>
            <person name="Zhang L."/>
            <person name="Rangel Shaw D."/>
            <person name="Okabe S."/>
            <person name="Saikaly P.E."/>
        </authorList>
    </citation>
    <scope>NUCLEOTIDE SEQUENCE [LARGE SCALE GENOMIC DNA]</scope>
    <source>
        <strain evidence="11 12">40</strain>
    </source>
</reference>
<dbReference type="Proteomes" id="UP000242219">
    <property type="component" value="Unassembled WGS sequence"/>
</dbReference>
<comment type="similarity">
    <text evidence="9">Belongs to the bacterial CoaD family.</text>
</comment>
<evidence type="ECO:0000256" key="5">
    <source>
        <dbReference type="ARBA" id="ARBA00022840"/>
    </source>
</evidence>
<evidence type="ECO:0000256" key="2">
    <source>
        <dbReference type="ARBA" id="ARBA00022679"/>
    </source>
</evidence>
<feature type="binding site" evidence="9">
    <location>
        <position position="17"/>
    </location>
    <ligand>
        <name>ATP</name>
        <dbReference type="ChEBI" id="CHEBI:30616"/>
    </ligand>
</feature>
<dbReference type="EMBL" id="MJUW02000040">
    <property type="protein sequence ID" value="OQD46370.1"/>
    <property type="molecule type" value="Genomic_DNA"/>
</dbReference>
<keyword evidence="3 9" id="KW-0548">Nucleotidyltransferase</keyword>
<comment type="function">
    <text evidence="9">Reversibly transfers an adenylyl group from ATP to 4'-phosphopantetheine, yielding dephospho-CoA (dPCoA) and pyrophosphate.</text>
</comment>
<keyword evidence="6 9" id="KW-0460">Magnesium</keyword>
<evidence type="ECO:0000256" key="1">
    <source>
        <dbReference type="ARBA" id="ARBA00022490"/>
    </source>
</evidence>
<dbReference type="PRINTS" id="PR01020">
    <property type="entry name" value="LPSBIOSNTHSS"/>
</dbReference>
<feature type="site" description="Transition state stabilizer" evidence="9">
    <location>
        <position position="17"/>
    </location>
</feature>
<keyword evidence="7 9" id="KW-0173">Coenzyme A biosynthesis</keyword>
<feature type="binding site" evidence="9">
    <location>
        <begin position="88"/>
        <end position="90"/>
    </location>
    <ligand>
        <name>ATP</name>
        <dbReference type="ChEBI" id="CHEBI:30616"/>
    </ligand>
</feature>
<evidence type="ECO:0000256" key="3">
    <source>
        <dbReference type="ARBA" id="ARBA00022695"/>
    </source>
</evidence>
<comment type="pathway">
    <text evidence="9">Cofactor biosynthesis; coenzyme A biosynthesis; CoA from (R)-pantothenate: step 4/5.</text>
</comment>
<sequence>MKKAVYPGMFDPFTHGHLDVIKRGSMVFDTLVVSVGCNPLKEALFSIEERMEMIQEQVADLGNVEVDSFSGMLVDYLKTQQTNIILRGIRTVSDFEYEFQRALTNRVLDSRVETVFIMACEQYSFLNSTLIKEIVSLGGSVGQFVPQSVERCLMQKFKQVYGKSIE</sequence>
<dbReference type="GO" id="GO:0004595">
    <property type="term" value="F:pantetheine-phosphate adenylyltransferase activity"/>
    <property type="evidence" value="ECO:0007669"/>
    <property type="project" value="UniProtKB-UniRule"/>
</dbReference>
<feature type="binding site" evidence="9">
    <location>
        <position position="41"/>
    </location>
    <ligand>
        <name>substrate</name>
    </ligand>
</feature>
<dbReference type="GO" id="GO:0005737">
    <property type="term" value="C:cytoplasm"/>
    <property type="evidence" value="ECO:0007669"/>
    <property type="project" value="UniProtKB-SubCell"/>
</dbReference>
<feature type="binding site" evidence="9">
    <location>
        <position position="73"/>
    </location>
    <ligand>
        <name>substrate</name>
    </ligand>
</feature>
<feature type="binding site" evidence="9">
    <location>
        <begin position="123"/>
        <end position="129"/>
    </location>
    <ligand>
        <name>ATP</name>
        <dbReference type="ChEBI" id="CHEBI:30616"/>
    </ligand>
</feature>
<comment type="cofactor">
    <cofactor evidence="9">
        <name>Mg(2+)</name>
        <dbReference type="ChEBI" id="CHEBI:18420"/>
    </cofactor>
</comment>
<dbReference type="HAMAP" id="MF_00151">
    <property type="entry name" value="PPAT_bact"/>
    <property type="match status" value="1"/>
</dbReference>
<evidence type="ECO:0000259" key="10">
    <source>
        <dbReference type="Pfam" id="PF01467"/>
    </source>
</evidence>
<dbReference type="AlphaFoldDB" id="A0A1V6M1X3"/>
<gene>
    <name evidence="9" type="primary">coaD</name>
    <name evidence="11" type="ORF">BIY37_03650</name>
</gene>
<feature type="binding site" evidence="9">
    <location>
        <position position="87"/>
    </location>
    <ligand>
        <name>substrate</name>
    </ligand>
</feature>
<dbReference type="GO" id="GO:0005524">
    <property type="term" value="F:ATP binding"/>
    <property type="evidence" value="ECO:0007669"/>
    <property type="project" value="UniProtKB-KW"/>
</dbReference>
<proteinExistence type="inferred from homology"/>
<evidence type="ECO:0000256" key="6">
    <source>
        <dbReference type="ARBA" id="ARBA00022842"/>
    </source>
</evidence>
<organism evidence="11 12">
    <name type="scientific">Candidatus Brocadia sapporoensis</name>
    <dbReference type="NCBI Taxonomy" id="392547"/>
    <lineage>
        <taxon>Bacteria</taxon>
        <taxon>Pseudomonadati</taxon>
        <taxon>Planctomycetota</taxon>
        <taxon>Candidatus Brocadiia</taxon>
        <taxon>Candidatus Brocadiales</taxon>
        <taxon>Candidatus Brocadiaceae</taxon>
        <taxon>Candidatus Brocadia</taxon>
    </lineage>
</organism>
<accession>A0A1V6M1X3</accession>
<dbReference type="UniPathway" id="UPA00241">
    <property type="reaction ID" value="UER00355"/>
</dbReference>
<name>A0A1V6M1X3_9BACT</name>
<dbReference type="InterPro" id="IPR004821">
    <property type="entry name" value="Cyt_trans-like"/>
</dbReference>
<evidence type="ECO:0000313" key="12">
    <source>
        <dbReference type="Proteomes" id="UP000242219"/>
    </source>
</evidence>
<keyword evidence="5 9" id="KW-0067">ATP-binding</keyword>
<dbReference type="NCBIfam" id="TIGR01510">
    <property type="entry name" value="coaD_prev_kdtB"/>
    <property type="match status" value="1"/>
</dbReference>
<feature type="binding site" evidence="9">
    <location>
        <position position="98"/>
    </location>
    <ligand>
        <name>ATP</name>
        <dbReference type="ChEBI" id="CHEBI:30616"/>
    </ligand>
</feature>
<comment type="subunit">
    <text evidence="9">Homohexamer.</text>
</comment>
<dbReference type="Pfam" id="PF01467">
    <property type="entry name" value="CTP_transf_like"/>
    <property type="match status" value="1"/>
</dbReference>
<evidence type="ECO:0000256" key="7">
    <source>
        <dbReference type="ARBA" id="ARBA00022993"/>
    </source>
</evidence>
<evidence type="ECO:0000256" key="4">
    <source>
        <dbReference type="ARBA" id="ARBA00022741"/>
    </source>
</evidence>
<dbReference type="RefSeq" id="WP_070066492.1">
    <property type="nucleotide sequence ID" value="NZ_MJUW02000040.1"/>
</dbReference>
<dbReference type="InterPro" id="IPR001980">
    <property type="entry name" value="PPAT"/>
</dbReference>
<evidence type="ECO:0000256" key="9">
    <source>
        <dbReference type="HAMAP-Rule" id="MF_00151"/>
    </source>
</evidence>
<keyword evidence="2 9" id="KW-0808">Transferase</keyword>
<evidence type="ECO:0000256" key="8">
    <source>
        <dbReference type="ARBA" id="ARBA00029346"/>
    </source>
</evidence>
<comment type="catalytic activity">
    <reaction evidence="8 9">
        <text>(R)-4'-phosphopantetheine + ATP + H(+) = 3'-dephospho-CoA + diphosphate</text>
        <dbReference type="Rhea" id="RHEA:19801"/>
        <dbReference type="ChEBI" id="CHEBI:15378"/>
        <dbReference type="ChEBI" id="CHEBI:30616"/>
        <dbReference type="ChEBI" id="CHEBI:33019"/>
        <dbReference type="ChEBI" id="CHEBI:57328"/>
        <dbReference type="ChEBI" id="CHEBI:61723"/>
        <dbReference type="EC" id="2.7.7.3"/>
    </reaction>
</comment>
<evidence type="ECO:0000313" key="11">
    <source>
        <dbReference type="EMBL" id="OQD46370.1"/>
    </source>
</evidence>
<dbReference type="EC" id="2.7.7.3" evidence="9"/>
<dbReference type="InterPro" id="IPR014729">
    <property type="entry name" value="Rossmann-like_a/b/a_fold"/>
</dbReference>
<dbReference type="GO" id="GO:0015937">
    <property type="term" value="P:coenzyme A biosynthetic process"/>
    <property type="evidence" value="ECO:0007669"/>
    <property type="project" value="UniProtKB-UniRule"/>
</dbReference>
<keyword evidence="4 9" id="KW-0547">Nucleotide-binding</keyword>
<protein>
    <recommendedName>
        <fullName evidence="9">Phosphopantetheine adenylyltransferase</fullName>
        <ecNumber evidence="9">2.7.7.3</ecNumber>
    </recommendedName>
    <alternativeName>
        <fullName evidence="9">Dephospho-CoA pyrophosphorylase</fullName>
    </alternativeName>
    <alternativeName>
        <fullName evidence="9">Pantetheine-phosphate adenylyltransferase</fullName>
        <shortName evidence="9">PPAT</shortName>
    </alternativeName>
</protein>
<comment type="caution">
    <text evidence="11">The sequence shown here is derived from an EMBL/GenBank/DDBJ whole genome shotgun (WGS) entry which is preliminary data.</text>
</comment>
<keyword evidence="12" id="KW-1185">Reference proteome</keyword>
<keyword evidence="1 9" id="KW-0963">Cytoplasm</keyword>
<dbReference type="NCBIfam" id="TIGR00125">
    <property type="entry name" value="cyt_tran_rel"/>
    <property type="match status" value="1"/>
</dbReference>
<feature type="domain" description="Cytidyltransferase-like" evidence="10">
    <location>
        <begin position="5"/>
        <end position="133"/>
    </location>
</feature>